<feature type="compositionally biased region" description="Gly residues" evidence="2">
    <location>
        <begin position="84"/>
        <end position="120"/>
    </location>
</feature>
<dbReference type="GO" id="GO:0006457">
    <property type="term" value="P:protein folding"/>
    <property type="evidence" value="ECO:0007669"/>
    <property type="project" value="InterPro"/>
</dbReference>
<feature type="domain" description="J" evidence="3">
    <location>
        <begin position="4"/>
        <end position="70"/>
    </location>
</feature>
<evidence type="ECO:0000256" key="2">
    <source>
        <dbReference type="SAM" id="MobiDB-lite"/>
    </source>
</evidence>
<dbReference type="AlphaFoldDB" id="M5GGA2"/>
<accession>M5GGA2</accession>
<dbReference type="InterPro" id="IPR002939">
    <property type="entry name" value="DnaJ_C"/>
</dbReference>
<dbReference type="GO" id="GO:0005829">
    <property type="term" value="C:cytosol"/>
    <property type="evidence" value="ECO:0007669"/>
    <property type="project" value="TreeGrafter"/>
</dbReference>
<dbReference type="GeneID" id="63689469"/>
<dbReference type="InterPro" id="IPR018253">
    <property type="entry name" value="DnaJ_domain_CS"/>
</dbReference>
<dbReference type="EMBL" id="JH795857">
    <property type="protein sequence ID" value="EJU05133.1"/>
    <property type="molecule type" value="Genomic_DNA"/>
</dbReference>
<dbReference type="FunFam" id="1.10.287.110:FF:000072">
    <property type="entry name" value="DnaJ family protein"/>
    <property type="match status" value="1"/>
</dbReference>
<keyword evidence="1" id="KW-0143">Chaperone</keyword>
<dbReference type="PANTHER" id="PTHR24078">
    <property type="entry name" value="DNAJ HOMOLOG SUBFAMILY C MEMBER"/>
    <property type="match status" value="1"/>
</dbReference>
<dbReference type="InterPro" id="IPR001623">
    <property type="entry name" value="DnaJ_domain"/>
</dbReference>
<dbReference type="Gene3D" id="1.10.287.110">
    <property type="entry name" value="DnaJ domain"/>
    <property type="match status" value="1"/>
</dbReference>
<dbReference type="RefSeq" id="XP_040632027.1">
    <property type="nucleotide sequence ID" value="XM_040774407.1"/>
</dbReference>
<dbReference type="InterPro" id="IPR008971">
    <property type="entry name" value="HSP40/DnaJ_pept-bd"/>
</dbReference>
<dbReference type="Pfam" id="PF00226">
    <property type="entry name" value="DnaJ"/>
    <property type="match status" value="1"/>
</dbReference>
<dbReference type="GO" id="GO:0051082">
    <property type="term" value="F:unfolded protein binding"/>
    <property type="evidence" value="ECO:0007669"/>
    <property type="project" value="InterPro"/>
</dbReference>
<dbReference type="Pfam" id="PF01556">
    <property type="entry name" value="DnaJ_C"/>
    <property type="match status" value="1"/>
</dbReference>
<dbReference type="PANTHER" id="PTHR24078:SF553">
    <property type="entry name" value="DNAJ HOMOLOG SUBFAMILY B MEMBER 5"/>
    <property type="match status" value="1"/>
</dbReference>
<evidence type="ECO:0000313" key="4">
    <source>
        <dbReference type="EMBL" id="EJU05133.1"/>
    </source>
</evidence>
<proteinExistence type="predicted"/>
<dbReference type="FunFam" id="2.60.260.20:FF:000013">
    <property type="entry name" value="DnaJ subfamily B member 11"/>
    <property type="match status" value="1"/>
</dbReference>
<dbReference type="OrthoDB" id="10250354at2759"/>
<dbReference type="CDD" id="cd06257">
    <property type="entry name" value="DnaJ"/>
    <property type="match status" value="1"/>
</dbReference>
<evidence type="ECO:0000259" key="3">
    <source>
        <dbReference type="PROSITE" id="PS50076"/>
    </source>
</evidence>
<dbReference type="SUPFAM" id="SSF46565">
    <property type="entry name" value="Chaperone J-domain"/>
    <property type="match status" value="1"/>
</dbReference>
<dbReference type="HOGENOM" id="CLU_017633_0_0_1"/>
<dbReference type="PRINTS" id="PR00625">
    <property type="entry name" value="JDOMAIN"/>
</dbReference>
<dbReference type="SMART" id="SM00271">
    <property type="entry name" value="DnaJ"/>
    <property type="match status" value="1"/>
</dbReference>
<keyword evidence="5" id="KW-1185">Reference proteome</keyword>
<reference evidence="4 5" key="1">
    <citation type="journal article" date="2012" name="Science">
        <title>The Paleozoic origin of enzymatic lignin decomposition reconstructed from 31 fungal genomes.</title>
        <authorList>
            <person name="Floudas D."/>
            <person name="Binder M."/>
            <person name="Riley R."/>
            <person name="Barry K."/>
            <person name="Blanchette R.A."/>
            <person name="Henrissat B."/>
            <person name="Martinez A.T."/>
            <person name="Otillar R."/>
            <person name="Spatafora J.W."/>
            <person name="Yadav J.S."/>
            <person name="Aerts A."/>
            <person name="Benoit I."/>
            <person name="Boyd A."/>
            <person name="Carlson A."/>
            <person name="Copeland A."/>
            <person name="Coutinho P.M."/>
            <person name="de Vries R.P."/>
            <person name="Ferreira P."/>
            <person name="Findley K."/>
            <person name="Foster B."/>
            <person name="Gaskell J."/>
            <person name="Glotzer D."/>
            <person name="Gorecki P."/>
            <person name="Heitman J."/>
            <person name="Hesse C."/>
            <person name="Hori C."/>
            <person name="Igarashi K."/>
            <person name="Jurgens J.A."/>
            <person name="Kallen N."/>
            <person name="Kersten P."/>
            <person name="Kohler A."/>
            <person name="Kuees U."/>
            <person name="Kumar T.K.A."/>
            <person name="Kuo A."/>
            <person name="LaButti K."/>
            <person name="Larrondo L.F."/>
            <person name="Lindquist E."/>
            <person name="Ling A."/>
            <person name="Lombard V."/>
            <person name="Lucas S."/>
            <person name="Lundell T."/>
            <person name="Martin R."/>
            <person name="McLaughlin D.J."/>
            <person name="Morgenstern I."/>
            <person name="Morin E."/>
            <person name="Murat C."/>
            <person name="Nagy L.G."/>
            <person name="Nolan M."/>
            <person name="Ohm R.A."/>
            <person name="Patyshakuliyeva A."/>
            <person name="Rokas A."/>
            <person name="Ruiz-Duenas F.J."/>
            <person name="Sabat G."/>
            <person name="Salamov A."/>
            <person name="Samejima M."/>
            <person name="Schmutz J."/>
            <person name="Slot J.C."/>
            <person name="St John F."/>
            <person name="Stenlid J."/>
            <person name="Sun H."/>
            <person name="Sun S."/>
            <person name="Syed K."/>
            <person name="Tsang A."/>
            <person name="Wiebenga A."/>
            <person name="Young D."/>
            <person name="Pisabarro A."/>
            <person name="Eastwood D.C."/>
            <person name="Martin F."/>
            <person name="Cullen D."/>
            <person name="Grigoriev I.V."/>
            <person name="Hibbett D.S."/>
        </authorList>
    </citation>
    <scope>NUCLEOTIDE SEQUENCE [LARGE SCALE GENOMIC DNA]</scope>
    <source>
        <strain evidence="4 5">DJM-731 SS1</strain>
    </source>
</reference>
<dbReference type="SUPFAM" id="SSF49493">
    <property type="entry name" value="HSP40/DnaJ peptide-binding domain"/>
    <property type="match status" value="2"/>
</dbReference>
<evidence type="ECO:0000313" key="5">
    <source>
        <dbReference type="Proteomes" id="UP000030653"/>
    </source>
</evidence>
<dbReference type="OMA" id="MPIRKEG"/>
<feature type="region of interest" description="Disordered" evidence="2">
    <location>
        <begin position="180"/>
        <end position="205"/>
    </location>
</feature>
<name>M5GGA2_DACPD</name>
<dbReference type="PROSITE" id="PS50076">
    <property type="entry name" value="DNAJ_2"/>
    <property type="match status" value="1"/>
</dbReference>
<dbReference type="FunFam" id="2.60.260.20:FF:000015">
    <property type="entry name" value="Heat shock protein 40"/>
    <property type="match status" value="1"/>
</dbReference>
<protein>
    <submittedName>
        <fullName evidence="4">DnaJ-domain-containing protein</fullName>
    </submittedName>
</protein>
<gene>
    <name evidence="4" type="ORF">DACRYDRAFT_36402</name>
</gene>
<feature type="region of interest" description="Disordered" evidence="2">
    <location>
        <begin position="70"/>
        <end position="128"/>
    </location>
</feature>
<sequence length="377" mass="40060">MGKDYYALLGVSKDANDDDIKKAYRKMALKWHPDRNKDKQEKASEKFKEISEAFEVLSDKNKRAIYDQFGEEGLKGGGPPPPGGSGASFGGGFPGGFSSGGFPGGGGTFSSSSGGPGGRYQPGDPNSIFEQFFASSGLGGVGGMGNGRGMHFAHDDIDMDSGGHPGAHPLASMFGGMGGMPRSRQGRSSTSTPGFDMPRQPPSDYVKPLKVSLEELYTGTKKKLKVSRKLLSGGTEEKILEVAVLPGYKGGTKVRFARAGNEREDGEAQDVVFVVEEKAHDVFTREGDNLVVKLEIPLVDALCGISGNKTVRQLDGRMITIPAPSGVIKPGSETKVSGEGMPIRKQGAKSKGDLIVKWEIVFPDRLTASQKEAVRKV</sequence>
<dbReference type="InterPro" id="IPR051339">
    <property type="entry name" value="DnaJ_subfamily_B"/>
</dbReference>
<organism evidence="4 5">
    <name type="scientific">Dacryopinax primogenitus (strain DJM 731)</name>
    <name type="common">Brown rot fungus</name>
    <dbReference type="NCBI Taxonomy" id="1858805"/>
    <lineage>
        <taxon>Eukaryota</taxon>
        <taxon>Fungi</taxon>
        <taxon>Dikarya</taxon>
        <taxon>Basidiomycota</taxon>
        <taxon>Agaricomycotina</taxon>
        <taxon>Dacrymycetes</taxon>
        <taxon>Dacrymycetales</taxon>
        <taxon>Dacrymycetaceae</taxon>
        <taxon>Dacryopinax</taxon>
    </lineage>
</organism>
<evidence type="ECO:0000256" key="1">
    <source>
        <dbReference type="ARBA" id="ARBA00023186"/>
    </source>
</evidence>
<dbReference type="Gene3D" id="2.60.260.20">
    <property type="entry name" value="Urease metallochaperone UreE, N-terminal domain"/>
    <property type="match status" value="2"/>
</dbReference>
<dbReference type="Proteomes" id="UP000030653">
    <property type="component" value="Unassembled WGS sequence"/>
</dbReference>
<feature type="non-terminal residue" evidence="4">
    <location>
        <position position="1"/>
    </location>
</feature>
<dbReference type="GO" id="GO:0051087">
    <property type="term" value="F:protein-folding chaperone binding"/>
    <property type="evidence" value="ECO:0007669"/>
    <property type="project" value="TreeGrafter"/>
</dbReference>
<dbReference type="STRING" id="1858805.M5GGA2"/>
<dbReference type="InterPro" id="IPR036869">
    <property type="entry name" value="J_dom_sf"/>
</dbReference>
<dbReference type="CDD" id="cd10747">
    <property type="entry name" value="DnaJ_C"/>
    <property type="match status" value="1"/>
</dbReference>
<dbReference type="PROSITE" id="PS00636">
    <property type="entry name" value="DNAJ_1"/>
    <property type="match status" value="1"/>
</dbReference>
<dbReference type="GO" id="GO:0006413">
    <property type="term" value="P:translational initiation"/>
    <property type="evidence" value="ECO:0007669"/>
    <property type="project" value="TreeGrafter"/>
</dbReference>